<gene>
    <name evidence="2" type="ORF">RIB2604_02100630</name>
</gene>
<sequence length="48" mass="4987">MNLPINGWLTTGPTAGPNDHPELPSTALQGSSARLPVQLATVVFLTDS</sequence>
<feature type="region of interest" description="Disordered" evidence="1">
    <location>
        <begin position="1"/>
        <end position="29"/>
    </location>
</feature>
<dbReference type="AlphaFoldDB" id="A0A146FL21"/>
<proteinExistence type="predicted"/>
<reference evidence="2 3" key="1">
    <citation type="journal article" date="2016" name="DNA Res.">
        <title>Genome sequence of Aspergillus luchuensis NBRC 4314.</title>
        <authorList>
            <person name="Yamada O."/>
            <person name="Machida M."/>
            <person name="Hosoyama A."/>
            <person name="Goto M."/>
            <person name="Takahashi T."/>
            <person name="Futagami T."/>
            <person name="Yamagata Y."/>
            <person name="Takeuchi M."/>
            <person name="Kobayashi T."/>
            <person name="Koike H."/>
            <person name="Abe K."/>
            <person name="Asai K."/>
            <person name="Arita M."/>
            <person name="Fujita N."/>
            <person name="Fukuda K."/>
            <person name="Higa K."/>
            <person name="Horikawa H."/>
            <person name="Ishikawa T."/>
            <person name="Jinno K."/>
            <person name="Kato Y."/>
            <person name="Kirimura K."/>
            <person name="Mizutani O."/>
            <person name="Nakasone K."/>
            <person name="Sano M."/>
            <person name="Shiraishi Y."/>
            <person name="Tsukahara M."/>
            <person name="Gomi K."/>
        </authorList>
    </citation>
    <scope>NUCLEOTIDE SEQUENCE [LARGE SCALE GENOMIC DNA]</scope>
    <source>
        <strain evidence="2 3">RIB 2604</strain>
    </source>
</reference>
<evidence type="ECO:0000313" key="3">
    <source>
        <dbReference type="Proteomes" id="UP000075230"/>
    </source>
</evidence>
<dbReference type="EMBL" id="BCWF01000021">
    <property type="protein sequence ID" value="GAT26387.1"/>
    <property type="molecule type" value="Genomic_DNA"/>
</dbReference>
<name>A0A146FL21_ASPKA</name>
<reference evidence="3" key="2">
    <citation type="submission" date="2016-02" db="EMBL/GenBank/DDBJ databases">
        <title>Genome sequencing of Aspergillus luchuensis NBRC 4314.</title>
        <authorList>
            <person name="Yamada O."/>
        </authorList>
    </citation>
    <scope>NUCLEOTIDE SEQUENCE [LARGE SCALE GENOMIC DNA]</scope>
    <source>
        <strain evidence="3">RIB 2604</strain>
    </source>
</reference>
<evidence type="ECO:0000313" key="2">
    <source>
        <dbReference type="EMBL" id="GAT26387.1"/>
    </source>
</evidence>
<dbReference type="Proteomes" id="UP000075230">
    <property type="component" value="Unassembled WGS sequence"/>
</dbReference>
<comment type="caution">
    <text evidence="2">The sequence shown here is derived from an EMBL/GenBank/DDBJ whole genome shotgun (WGS) entry which is preliminary data.</text>
</comment>
<protein>
    <submittedName>
        <fullName evidence="2">AAA family ATPase</fullName>
    </submittedName>
</protein>
<evidence type="ECO:0000256" key="1">
    <source>
        <dbReference type="SAM" id="MobiDB-lite"/>
    </source>
</evidence>
<accession>A0A146FL21</accession>
<organism evidence="2 3">
    <name type="scientific">Aspergillus kawachii</name>
    <name type="common">White koji mold</name>
    <name type="synonym">Aspergillus awamori var. kawachi</name>
    <dbReference type="NCBI Taxonomy" id="1069201"/>
    <lineage>
        <taxon>Eukaryota</taxon>
        <taxon>Fungi</taxon>
        <taxon>Dikarya</taxon>
        <taxon>Ascomycota</taxon>
        <taxon>Pezizomycotina</taxon>
        <taxon>Eurotiomycetes</taxon>
        <taxon>Eurotiomycetidae</taxon>
        <taxon>Eurotiales</taxon>
        <taxon>Aspergillaceae</taxon>
        <taxon>Aspergillus</taxon>
        <taxon>Aspergillus subgen. Circumdati</taxon>
    </lineage>
</organism>